<name>A0AAD9W3J2_PHOAM</name>
<organism evidence="1 2">
    <name type="scientific">Phomopsis amygdali</name>
    <name type="common">Fusicoccum amygdali</name>
    <dbReference type="NCBI Taxonomy" id="1214568"/>
    <lineage>
        <taxon>Eukaryota</taxon>
        <taxon>Fungi</taxon>
        <taxon>Dikarya</taxon>
        <taxon>Ascomycota</taxon>
        <taxon>Pezizomycotina</taxon>
        <taxon>Sordariomycetes</taxon>
        <taxon>Sordariomycetidae</taxon>
        <taxon>Diaporthales</taxon>
        <taxon>Diaporthaceae</taxon>
        <taxon>Diaporthe</taxon>
    </lineage>
</organism>
<keyword evidence="2" id="KW-1185">Reference proteome</keyword>
<evidence type="ECO:0000313" key="1">
    <source>
        <dbReference type="EMBL" id="KAK2604627.1"/>
    </source>
</evidence>
<protein>
    <submittedName>
        <fullName evidence="1">Uncharacterized protein</fullName>
    </submittedName>
</protein>
<reference evidence="1" key="1">
    <citation type="submission" date="2023-06" db="EMBL/GenBank/DDBJ databases">
        <authorList>
            <person name="Noh H."/>
        </authorList>
    </citation>
    <scope>NUCLEOTIDE SEQUENCE</scope>
    <source>
        <strain evidence="1">DUCC20226</strain>
    </source>
</reference>
<sequence>MLSHIYEFWAAGLVAIHPDTFPVRFFVPSDVISDYDGKGASFSDLELPNRGSLRLHYEKCVWVNTTASLPRIALELPLVANNDSIFHGTLEATIENIKALRIVDATCREYCTQKCLLGLKNGDLSDKGCPNYVKHNWPQRTKDTPQQLNGKSFNFLVQKQLEIDQSRFCQQPAVSNQGHHAEFFKVTLAGFGYTFCAKGVAVDDQHRLINEYIMYQKMVNAQGVCVPVCLGLFALQRPFGRQAVSALEITHMLLMSNAGTSVETELSVVDKCGTPSEEVLQKESDRTMKEIRDTGVDRHDGRKKHLYWNAERERVFYIDFEKNNLIQKVDSEPA</sequence>
<comment type="caution">
    <text evidence="1">The sequence shown here is derived from an EMBL/GenBank/DDBJ whole genome shotgun (WGS) entry which is preliminary data.</text>
</comment>
<proteinExistence type="predicted"/>
<evidence type="ECO:0000313" key="2">
    <source>
        <dbReference type="Proteomes" id="UP001265746"/>
    </source>
</evidence>
<dbReference type="EMBL" id="JAUJFL010000004">
    <property type="protein sequence ID" value="KAK2604627.1"/>
    <property type="molecule type" value="Genomic_DNA"/>
</dbReference>
<accession>A0AAD9W3J2</accession>
<gene>
    <name evidence="1" type="ORF">N8I77_007540</name>
</gene>
<dbReference type="Proteomes" id="UP001265746">
    <property type="component" value="Unassembled WGS sequence"/>
</dbReference>
<dbReference type="AlphaFoldDB" id="A0AAD9W3J2"/>